<dbReference type="RefSeq" id="WP_203736278.1">
    <property type="nucleotide sequence ID" value="NZ_BAAALB010000009.1"/>
</dbReference>
<comment type="caution">
    <text evidence="1">The sequence shown here is derived from an EMBL/GenBank/DDBJ whole genome shotgun (WGS) entry which is preliminary data.</text>
</comment>
<organism evidence="1 2">
    <name type="scientific">Catellatospora chokoriensis</name>
    <dbReference type="NCBI Taxonomy" id="310353"/>
    <lineage>
        <taxon>Bacteria</taxon>
        <taxon>Bacillati</taxon>
        <taxon>Actinomycetota</taxon>
        <taxon>Actinomycetes</taxon>
        <taxon>Micromonosporales</taxon>
        <taxon>Micromonosporaceae</taxon>
        <taxon>Catellatospora</taxon>
    </lineage>
</organism>
<evidence type="ECO:0000313" key="1">
    <source>
        <dbReference type="EMBL" id="GIF90212.1"/>
    </source>
</evidence>
<accession>A0A8J3JSE0</accession>
<dbReference type="EMBL" id="BONG01000021">
    <property type="protein sequence ID" value="GIF90212.1"/>
    <property type="molecule type" value="Genomic_DNA"/>
</dbReference>
<evidence type="ECO:0000313" key="2">
    <source>
        <dbReference type="Proteomes" id="UP000619293"/>
    </source>
</evidence>
<sequence>MVLLADLRLTPGLGSAIRELDESDPQVQRFVEWAYGFAKSRQCRDRIRSPAFGSVTRLGLSRR</sequence>
<proteinExistence type="predicted"/>
<keyword evidence="2" id="KW-1185">Reference proteome</keyword>
<gene>
    <name evidence="1" type="ORF">Cch02nite_36560</name>
</gene>
<name>A0A8J3JSE0_9ACTN</name>
<protein>
    <submittedName>
        <fullName evidence="1">Uncharacterized protein</fullName>
    </submittedName>
</protein>
<dbReference type="Proteomes" id="UP000619293">
    <property type="component" value="Unassembled WGS sequence"/>
</dbReference>
<dbReference type="AlphaFoldDB" id="A0A8J3JSE0"/>
<reference evidence="1 2" key="1">
    <citation type="submission" date="2021-01" db="EMBL/GenBank/DDBJ databases">
        <title>Whole genome shotgun sequence of Catellatospora chokoriensis NBRC 107358.</title>
        <authorList>
            <person name="Komaki H."/>
            <person name="Tamura T."/>
        </authorList>
    </citation>
    <scope>NUCLEOTIDE SEQUENCE [LARGE SCALE GENOMIC DNA]</scope>
    <source>
        <strain evidence="1 2">NBRC 107358</strain>
    </source>
</reference>